<proteinExistence type="predicted"/>
<keyword evidence="2" id="KW-1185">Reference proteome</keyword>
<comment type="caution">
    <text evidence="1">The sequence shown here is derived from an EMBL/GenBank/DDBJ whole genome shotgun (WGS) entry which is preliminary data.</text>
</comment>
<sequence>MRLYTERSSFMDFQYFTFVVSRFVIFGVT</sequence>
<dbReference type="STRING" id="443152.MDG893_10406"/>
<dbReference type="Proteomes" id="UP000005856">
    <property type="component" value="Unassembled WGS sequence"/>
</dbReference>
<protein>
    <submittedName>
        <fullName evidence="1">Uncharacterized protein</fullName>
    </submittedName>
</protein>
<gene>
    <name evidence="1" type="ORF">MDG893_10406</name>
</gene>
<dbReference type="AlphaFoldDB" id="A6EUV6"/>
<reference evidence="1 2" key="1">
    <citation type="submission" date="2007-06" db="EMBL/GenBank/DDBJ databases">
        <authorList>
            <person name="Green D."/>
            <person name="Ferriera S."/>
            <person name="Johnson J."/>
            <person name="Kravitz S."/>
            <person name="Beeson K."/>
            <person name="Sutton G."/>
            <person name="Rogers Y.-H."/>
            <person name="Friedman R."/>
            <person name="Frazier M."/>
            <person name="Venter J.C."/>
        </authorList>
    </citation>
    <scope>NUCLEOTIDE SEQUENCE [LARGE SCALE GENOMIC DNA]</scope>
    <source>
        <strain evidence="1 2">DG893</strain>
    </source>
</reference>
<evidence type="ECO:0000313" key="1">
    <source>
        <dbReference type="EMBL" id="EDM49605.1"/>
    </source>
</evidence>
<accession>A6EUV6</accession>
<organism evidence="1 2">
    <name type="scientific">Marinobacter algicola DG893</name>
    <dbReference type="NCBI Taxonomy" id="443152"/>
    <lineage>
        <taxon>Bacteria</taxon>
        <taxon>Pseudomonadati</taxon>
        <taxon>Pseudomonadota</taxon>
        <taxon>Gammaproteobacteria</taxon>
        <taxon>Pseudomonadales</taxon>
        <taxon>Marinobacteraceae</taxon>
        <taxon>Marinobacter</taxon>
    </lineage>
</organism>
<name>A6EUV6_9GAMM</name>
<evidence type="ECO:0000313" key="2">
    <source>
        <dbReference type="Proteomes" id="UP000005856"/>
    </source>
</evidence>
<dbReference type="EMBL" id="ABCP01000001">
    <property type="protein sequence ID" value="EDM49605.1"/>
    <property type="molecule type" value="Genomic_DNA"/>
</dbReference>